<sequence>MYDTLLETLVDLVGRNRSADMIDSTEIRVHHCTIVITKVLALVDALGRLQRGLTIQLHARCLLLAFILKPR</sequence>
<name>A0ABQ5WEQ8_GLUJA</name>
<accession>A0ABQ5WEQ8</accession>
<keyword evidence="2" id="KW-1185">Reference proteome</keyword>
<organism evidence="1 2">
    <name type="scientific">Gluconobacter japonicus</name>
    <dbReference type="NCBI Taxonomy" id="376620"/>
    <lineage>
        <taxon>Bacteria</taxon>
        <taxon>Pseudomonadati</taxon>
        <taxon>Pseudomonadota</taxon>
        <taxon>Alphaproteobacteria</taxon>
        <taxon>Acetobacterales</taxon>
        <taxon>Acetobacteraceae</taxon>
        <taxon>Gluconobacter</taxon>
    </lineage>
</organism>
<evidence type="ECO:0000313" key="2">
    <source>
        <dbReference type="Proteomes" id="UP001156613"/>
    </source>
</evidence>
<protein>
    <recommendedName>
        <fullName evidence="3">Transposase</fullName>
    </recommendedName>
</protein>
<dbReference type="EMBL" id="BSNT01000007">
    <property type="protein sequence ID" value="GLQ58271.1"/>
    <property type="molecule type" value="Genomic_DNA"/>
</dbReference>
<proteinExistence type="predicted"/>
<dbReference type="Proteomes" id="UP001156613">
    <property type="component" value="Unassembled WGS sequence"/>
</dbReference>
<gene>
    <name evidence="1" type="ORF">GCM10010937_00720</name>
</gene>
<comment type="caution">
    <text evidence="1">The sequence shown here is derived from an EMBL/GenBank/DDBJ whole genome shotgun (WGS) entry which is preliminary data.</text>
</comment>
<reference evidence="2" key="1">
    <citation type="journal article" date="2019" name="Int. J. Syst. Evol. Microbiol.">
        <title>The Global Catalogue of Microorganisms (GCM) 10K type strain sequencing project: providing services to taxonomists for standard genome sequencing and annotation.</title>
        <authorList>
            <consortium name="The Broad Institute Genomics Platform"/>
            <consortium name="The Broad Institute Genome Sequencing Center for Infectious Disease"/>
            <person name="Wu L."/>
            <person name="Ma J."/>
        </authorList>
    </citation>
    <scope>NUCLEOTIDE SEQUENCE [LARGE SCALE GENOMIC DNA]</scope>
    <source>
        <strain evidence="2">NBRC 3271</strain>
    </source>
</reference>
<evidence type="ECO:0008006" key="3">
    <source>
        <dbReference type="Google" id="ProtNLM"/>
    </source>
</evidence>
<evidence type="ECO:0000313" key="1">
    <source>
        <dbReference type="EMBL" id="GLQ58271.1"/>
    </source>
</evidence>